<evidence type="ECO:0000313" key="7">
    <source>
        <dbReference type="EMBL" id="CUN14949.1"/>
    </source>
</evidence>
<dbReference type="InterPro" id="IPR050740">
    <property type="entry name" value="Aldehyde_DH_Superfamily"/>
</dbReference>
<dbReference type="RefSeq" id="WP_022192779.1">
    <property type="nucleotide sequence ID" value="NZ_CYXP01000004.1"/>
</dbReference>
<dbReference type="PANTHER" id="PTHR43353">
    <property type="entry name" value="SUCCINATE-SEMIALDEHYDE DEHYDROGENASE, MITOCHONDRIAL"/>
    <property type="match status" value="1"/>
</dbReference>
<dbReference type="GO" id="GO:0004777">
    <property type="term" value="F:succinate-semialdehyde dehydrogenase (NAD+) activity"/>
    <property type="evidence" value="ECO:0007669"/>
    <property type="project" value="TreeGrafter"/>
</dbReference>
<dbReference type="GO" id="GO:0016052">
    <property type="term" value="P:carbohydrate catabolic process"/>
    <property type="evidence" value="ECO:0007669"/>
    <property type="project" value="UniProtKB-ARBA"/>
</dbReference>
<organism evidence="7 9">
    <name type="scientific">Parabacteroides distasonis</name>
    <dbReference type="NCBI Taxonomy" id="823"/>
    <lineage>
        <taxon>Bacteria</taxon>
        <taxon>Pseudomonadati</taxon>
        <taxon>Bacteroidota</taxon>
        <taxon>Bacteroidia</taxon>
        <taxon>Bacteroidales</taxon>
        <taxon>Tannerellaceae</taxon>
        <taxon>Parabacteroides</taxon>
    </lineage>
</organism>
<evidence type="ECO:0000256" key="5">
    <source>
        <dbReference type="RuleBase" id="RU003345"/>
    </source>
</evidence>
<feature type="domain" description="Aldehyde dehydrogenase" evidence="6">
    <location>
        <begin position="12"/>
        <end position="472"/>
    </location>
</feature>
<dbReference type="GO" id="GO:0042802">
    <property type="term" value="F:identical protein binding"/>
    <property type="evidence" value="ECO:0007669"/>
    <property type="project" value="UniProtKB-ARBA"/>
</dbReference>
<name>A0A173UJ94_PARDI</name>
<reference evidence="7 9" key="1">
    <citation type="submission" date="2015-09" db="EMBL/GenBank/DDBJ databases">
        <authorList>
            <consortium name="Pathogen Informatics"/>
        </authorList>
    </citation>
    <scope>NUCLEOTIDE SEQUENCE [LARGE SCALE GENOMIC DNA]</scope>
    <source>
        <strain evidence="7 9">2789STDY5608872</strain>
    </source>
</reference>
<reference evidence="8 10" key="2">
    <citation type="journal article" date="2019" name="Nat. Med.">
        <title>A library of human gut bacterial isolates paired with longitudinal multiomics data enables mechanistic microbiome research.</title>
        <authorList>
            <person name="Poyet M."/>
            <person name="Groussin M."/>
            <person name="Gibbons S.M."/>
            <person name="Avila-Pacheco J."/>
            <person name="Jiang X."/>
            <person name="Kearney S.M."/>
            <person name="Perrotta A.R."/>
            <person name="Berdy B."/>
            <person name="Zhao S."/>
            <person name="Lieberman T.D."/>
            <person name="Swanson P.K."/>
            <person name="Smith M."/>
            <person name="Roesemann S."/>
            <person name="Alexander J.E."/>
            <person name="Rich S.A."/>
            <person name="Livny J."/>
            <person name="Vlamakis H."/>
            <person name="Clish C."/>
            <person name="Bullock K."/>
            <person name="Deik A."/>
            <person name="Scott J."/>
            <person name="Pierce K.A."/>
            <person name="Xavier R.J."/>
            <person name="Alm E.J."/>
        </authorList>
    </citation>
    <scope>NUCLEOTIDE SEQUENCE [LARGE SCALE GENOMIC DNA]</scope>
    <source>
        <strain evidence="8 10">BIOML-A9</strain>
    </source>
</reference>
<dbReference type="FunFam" id="3.40.309.10:FF:000009">
    <property type="entry name" value="Aldehyde dehydrogenase A"/>
    <property type="match status" value="1"/>
</dbReference>
<evidence type="ECO:0000256" key="4">
    <source>
        <dbReference type="PROSITE-ProRule" id="PRU10007"/>
    </source>
</evidence>
<evidence type="ECO:0000313" key="10">
    <source>
        <dbReference type="Proteomes" id="UP000461276"/>
    </source>
</evidence>
<protein>
    <submittedName>
        <fullName evidence="7 8">Aldehyde dehydrogenase</fullName>
        <ecNumber evidence="7">1.2.1.22</ecNumber>
    </submittedName>
</protein>
<dbReference type="EMBL" id="WKMY01000004">
    <property type="protein sequence ID" value="MRY93284.1"/>
    <property type="molecule type" value="Genomic_DNA"/>
</dbReference>
<evidence type="ECO:0000313" key="9">
    <source>
        <dbReference type="Proteomes" id="UP000095591"/>
    </source>
</evidence>
<dbReference type="InterPro" id="IPR029510">
    <property type="entry name" value="Ald_DH_CS_GLU"/>
</dbReference>
<evidence type="ECO:0000313" key="8">
    <source>
        <dbReference type="EMBL" id="MRY93284.1"/>
    </source>
</evidence>
<dbReference type="Gene3D" id="3.40.605.10">
    <property type="entry name" value="Aldehyde Dehydrogenase, Chain A, domain 1"/>
    <property type="match status" value="1"/>
</dbReference>
<dbReference type="SUPFAM" id="SSF53720">
    <property type="entry name" value="ALDH-like"/>
    <property type="match status" value="1"/>
</dbReference>
<dbReference type="Proteomes" id="UP000095591">
    <property type="component" value="Unassembled WGS sequence"/>
</dbReference>
<comment type="similarity">
    <text evidence="2 5">Belongs to the aldehyde dehydrogenase family.</text>
</comment>
<gene>
    <name evidence="7" type="primary">aldA</name>
    <name evidence="7" type="ORF">ERS852429_02191</name>
    <name evidence="8" type="ORF">GKD67_08600</name>
</gene>
<dbReference type="GO" id="GO:0009450">
    <property type="term" value="P:gamma-aminobutyric acid catabolic process"/>
    <property type="evidence" value="ECO:0007669"/>
    <property type="project" value="TreeGrafter"/>
</dbReference>
<dbReference type="GO" id="GO:0008911">
    <property type="term" value="F:lactaldehyde dehydrogenase (NAD+) activity"/>
    <property type="evidence" value="ECO:0007669"/>
    <property type="project" value="UniProtKB-EC"/>
</dbReference>
<dbReference type="InterPro" id="IPR016161">
    <property type="entry name" value="Ald_DH/histidinol_DH"/>
</dbReference>
<dbReference type="NCBIfam" id="NF007497">
    <property type="entry name" value="PRK10090.1"/>
    <property type="match status" value="1"/>
</dbReference>
<dbReference type="InterPro" id="IPR016162">
    <property type="entry name" value="Ald_DH_N"/>
</dbReference>
<proteinExistence type="inferred from homology"/>
<evidence type="ECO:0000256" key="2">
    <source>
        <dbReference type="ARBA" id="ARBA00009986"/>
    </source>
</evidence>
<dbReference type="Proteomes" id="UP000461276">
    <property type="component" value="Unassembled WGS sequence"/>
</dbReference>
<dbReference type="InterPro" id="IPR015590">
    <property type="entry name" value="Aldehyde_DH_dom"/>
</dbReference>
<dbReference type="InterPro" id="IPR016163">
    <property type="entry name" value="Ald_DH_C"/>
</dbReference>
<evidence type="ECO:0000256" key="1">
    <source>
        <dbReference type="ARBA" id="ARBA00004921"/>
    </source>
</evidence>
<dbReference type="AlphaFoldDB" id="A0A173UJ94"/>
<dbReference type="PANTHER" id="PTHR43353:SF5">
    <property type="entry name" value="SUCCINATE-SEMIALDEHYDE DEHYDROGENASE, MITOCHONDRIAL"/>
    <property type="match status" value="1"/>
</dbReference>
<dbReference type="PROSITE" id="PS00070">
    <property type="entry name" value="ALDEHYDE_DEHYDR_CYS"/>
    <property type="match status" value="1"/>
</dbReference>
<sequence length="478" mass="52479">MKELKMFIDGRFIENESGKWIKVLNPSTEEVISLMPDGTVEDARKAIDAAEKAQNQWERTPSIERAAYLTKIAAGIRKREKELTDIIVREGGKTQGLANVEVLFTADYMDYMAGWARRYEGEIIPSDRPHENIFLFKRPIGVTTGILPWNFPFFLVARKAAPALITGNTIVIKPSQLTPENAYVFAQIVEEAGLPAGVFNLVNGRGSVIGHELSANPKVGMVSLTGSVGAGQQTMAAAAPNITKVSLELGGKAPAIVMKDADVDLAVKSIIASRVINTGQVCNCAERVYVDKAIKETFMEKLVAGMKQVKVGNPNEIADLDMGPLIEASALKSMEKKVERAIQQGARLLCGGHRIGTKGYFFEPTVLDCVTQKMDIIQEETFGPVLPVVEYSDINDAIAWANDCEYGLTSSVYTQNLDNAFKVMRSLKFGETYINRENFEAMQGFHAGWRKSGIGGADGKHGLEEYLQTQVVYLETKE</sequence>
<evidence type="ECO:0000259" key="6">
    <source>
        <dbReference type="Pfam" id="PF00171"/>
    </source>
</evidence>
<dbReference type="FunFam" id="3.40.605.10:FF:000022">
    <property type="entry name" value="Aldehyde dehydrogenase A"/>
    <property type="match status" value="1"/>
</dbReference>
<dbReference type="PROSITE" id="PS00687">
    <property type="entry name" value="ALDEHYDE_DEHYDR_GLU"/>
    <property type="match status" value="1"/>
</dbReference>
<evidence type="ECO:0000256" key="3">
    <source>
        <dbReference type="ARBA" id="ARBA00023002"/>
    </source>
</evidence>
<keyword evidence="3 5" id="KW-0560">Oxidoreductase</keyword>
<dbReference type="GO" id="GO:0005829">
    <property type="term" value="C:cytosol"/>
    <property type="evidence" value="ECO:0007669"/>
    <property type="project" value="TreeGrafter"/>
</dbReference>
<comment type="pathway">
    <text evidence="1">Carbohydrate degradation.</text>
</comment>
<dbReference type="Gene3D" id="3.40.309.10">
    <property type="entry name" value="Aldehyde Dehydrogenase, Chain A, domain 2"/>
    <property type="match status" value="1"/>
</dbReference>
<dbReference type="EMBL" id="CYXP01000004">
    <property type="protein sequence ID" value="CUN14949.1"/>
    <property type="molecule type" value="Genomic_DNA"/>
</dbReference>
<accession>A0A173UJ94</accession>
<dbReference type="Pfam" id="PF00171">
    <property type="entry name" value="Aldedh"/>
    <property type="match status" value="1"/>
</dbReference>
<dbReference type="EC" id="1.2.1.22" evidence="7"/>
<dbReference type="CDD" id="cd07088">
    <property type="entry name" value="ALDH_LactADH-AldA"/>
    <property type="match status" value="1"/>
</dbReference>
<feature type="active site" evidence="4">
    <location>
        <position position="248"/>
    </location>
</feature>
<dbReference type="InterPro" id="IPR016160">
    <property type="entry name" value="Ald_DH_CS_CYS"/>
</dbReference>